<name>A0A3A4A031_9ACTN</name>
<organism evidence="2 3">
    <name type="scientific">Bailinhaonella thermotolerans</name>
    <dbReference type="NCBI Taxonomy" id="1070861"/>
    <lineage>
        <taxon>Bacteria</taxon>
        <taxon>Bacillati</taxon>
        <taxon>Actinomycetota</taxon>
        <taxon>Actinomycetes</taxon>
        <taxon>Streptosporangiales</taxon>
        <taxon>Streptosporangiaceae</taxon>
        <taxon>Bailinhaonella</taxon>
    </lineage>
</organism>
<dbReference type="RefSeq" id="WP_119931820.1">
    <property type="nucleotide sequence ID" value="NZ_QZEY01000032.1"/>
</dbReference>
<evidence type="ECO:0000313" key="3">
    <source>
        <dbReference type="Proteomes" id="UP000265768"/>
    </source>
</evidence>
<reference evidence="2 3" key="1">
    <citation type="submission" date="2018-09" db="EMBL/GenBank/DDBJ databases">
        <title>YIM 75507 draft genome.</title>
        <authorList>
            <person name="Tang S."/>
            <person name="Feng Y."/>
        </authorList>
    </citation>
    <scope>NUCLEOTIDE SEQUENCE [LARGE SCALE GENOMIC DNA]</scope>
    <source>
        <strain evidence="2 3">YIM 75507</strain>
    </source>
</reference>
<evidence type="ECO:0000256" key="1">
    <source>
        <dbReference type="SAM" id="Phobius"/>
    </source>
</evidence>
<evidence type="ECO:0000313" key="2">
    <source>
        <dbReference type="EMBL" id="RJL20195.1"/>
    </source>
</evidence>
<evidence type="ECO:0008006" key="4">
    <source>
        <dbReference type="Google" id="ProtNLM"/>
    </source>
</evidence>
<keyword evidence="1" id="KW-0472">Membrane</keyword>
<proteinExistence type="predicted"/>
<gene>
    <name evidence="2" type="ORF">D5H75_39805</name>
</gene>
<dbReference type="Proteomes" id="UP000265768">
    <property type="component" value="Unassembled WGS sequence"/>
</dbReference>
<keyword evidence="1" id="KW-1133">Transmembrane helix</keyword>
<sequence>MTLHNPDPDLTEVCERAGGSWTQTGAGHVAGLAVLARSLAAATGQIPAVMVQVGDVDGAYSQVSDCHGAVVITVDEALVLGRPGAGGGAAAGALAHEIECQARDELPAEVWARRVWATALLTFGVATVAAWATAAWIALVVAGAARLAQAFAERRAEYRVDAAAARMLGAAGLDGRACLWAMLAHLAAAESGIYQRLGWVVSGAPRAADRAQALRTGVPYLRWRPVCPSTGHQVGTFGHRRAHLSDGARCRPWTWDWRPDVRRRTWDGAPS</sequence>
<dbReference type="AlphaFoldDB" id="A0A3A4A031"/>
<keyword evidence="1" id="KW-0812">Transmembrane</keyword>
<feature type="transmembrane region" description="Helical" evidence="1">
    <location>
        <begin position="115"/>
        <end position="145"/>
    </location>
</feature>
<accession>A0A3A4A031</accession>
<keyword evidence="3" id="KW-1185">Reference proteome</keyword>
<dbReference type="EMBL" id="QZEY01000032">
    <property type="protein sequence ID" value="RJL20195.1"/>
    <property type="molecule type" value="Genomic_DNA"/>
</dbReference>
<comment type="caution">
    <text evidence="2">The sequence shown here is derived from an EMBL/GenBank/DDBJ whole genome shotgun (WGS) entry which is preliminary data.</text>
</comment>
<protein>
    <recommendedName>
        <fullName evidence="4">Peptidase M48 domain-containing protein</fullName>
    </recommendedName>
</protein>